<dbReference type="AlphaFoldDB" id="A0A4P9XPE1"/>
<organism evidence="7 8">
    <name type="scientific">Thamnocephalis sphaerospora</name>
    <dbReference type="NCBI Taxonomy" id="78915"/>
    <lineage>
        <taxon>Eukaryota</taxon>
        <taxon>Fungi</taxon>
        <taxon>Fungi incertae sedis</taxon>
        <taxon>Zoopagomycota</taxon>
        <taxon>Zoopagomycotina</taxon>
        <taxon>Zoopagomycetes</taxon>
        <taxon>Zoopagales</taxon>
        <taxon>Sigmoideomycetaceae</taxon>
        <taxon>Thamnocephalis</taxon>
    </lineage>
</organism>
<dbReference type="GO" id="GO:0006465">
    <property type="term" value="P:signal peptide processing"/>
    <property type="evidence" value="ECO:0007669"/>
    <property type="project" value="InterPro"/>
</dbReference>
<protein>
    <recommendedName>
        <fullName evidence="9">Peptidase S26 domain-containing protein</fullName>
    </recommendedName>
</protein>
<sequence length="111" mass="12831">GHSWVEGDEPFHSRDSNAFGPVPDGLIEARVQWILWPLSRFGPVPERETSWTAKRVQCVQLPEKKVERQSSRALWSRPHRPRHEELGIDWQKSKAVLLHESMMVHASDQSS</sequence>
<accession>A0A4P9XPE1</accession>
<evidence type="ECO:0008006" key="9">
    <source>
        <dbReference type="Google" id="ProtNLM"/>
    </source>
</evidence>
<evidence type="ECO:0000256" key="6">
    <source>
        <dbReference type="ARBA" id="ARBA00023136"/>
    </source>
</evidence>
<evidence type="ECO:0000256" key="5">
    <source>
        <dbReference type="ARBA" id="ARBA00022989"/>
    </source>
</evidence>
<evidence type="ECO:0000256" key="4">
    <source>
        <dbReference type="ARBA" id="ARBA00022801"/>
    </source>
</evidence>
<proteinExistence type="predicted"/>
<dbReference type="STRING" id="78915.A0A4P9XPE1"/>
<evidence type="ECO:0000256" key="1">
    <source>
        <dbReference type="ARBA" id="ARBA00004167"/>
    </source>
</evidence>
<dbReference type="OrthoDB" id="308440at2759"/>
<keyword evidence="8" id="KW-1185">Reference proteome</keyword>
<dbReference type="InterPro" id="IPR019533">
    <property type="entry name" value="Peptidase_S26"/>
</dbReference>
<dbReference type="PANTHER" id="PTHR46041:SF2">
    <property type="entry name" value="MITOCHONDRIAL INNER MEMBRANE PROTEASE SUBUNIT 2"/>
    <property type="match status" value="1"/>
</dbReference>
<dbReference type="PANTHER" id="PTHR46041">
    <property type="entry name" value="MITOCHONDRIAL INNER MEMBRANE PROTEASE SUBUNIT 2"/>
    <property type="match status" value="1"/>
</dbReference>
<evidence type="ECO:0000256" key="2">
    <source>
        <dbReference type="ARBA" id="ARBA00022670"/>
    </source>
</evidence>
<feature type="non-terminal residue" evidence="7">
    <location>
        <position position="1"/>
    </location>
</feature>
<dbReference type="GO" id="GO:0004252">
    <property type="term" value="F:serine-type endopeptidase activity"/>
    <property type="evidence" value="ECO:0007669"/>
    <property type="project" value="InterPro"/>
</dbReference>
<name>A0A4P9XPE1_9FUNG</name>
<dbReference type="CDD" id="cd06530">
    <property type="entry name" value="S26_SPase_I"/>
    <property type="match status" value="1"/>
</dbReference>
<keyword evidence="5" id="KW-1133">Transmembrane helix</keyword>
<dbReference type="Proteomes" id="UP000271241">
    <property type="component" value="Unassembled WGS sequence"/>
</dbReference>
<gene>
    <name evidence="7" type="ORF">THASP1DRAFT_17256</name>
</gene>
<keyword evidence="6" id="KW-0472">Membrane</keyword>
<dbReference type="InterPro" id="IPR036286">
    <property type="entry name" value="LexA/Signal_pep-like_sf"/>
</dbReference>
<keyword evidence="2" id="KW-0645">Protease</keyword>
<dbReference type="GO" id="GO:0042720">
    <property type="term" value="C:mitochondrial inner membrane peptidase complex"/>
    <property type="evidence" value="ECO:0007669"/>
    <property type="project" value="InterPro"/>
</dbReference>
<reference evidence="8" key="1">
    <citation type="journal article" date="2018" name="Nat. Microbiol.">
        <title>Leveraging single-cell genomics to expand the fungal tree of life.</title>
        <authorList>
            <person name="Ahrendt S.R."/>
            <person name="Quandt C.A."/>
            <person name="Ciobanu D."/>
            <person name="Clum A."/>
            <person name="Salamov A."/>
            <person name="Andreopoulos B."/>
            <person name="Cheng J.F."/>
            <person name="Woyke T."/>
            <person name="Pelin A."/>
            <person name="Henrissat B."/>
            <person name="Reynolds N.K."/>
            <person name="Benny G.L."/>
            <person name="Smith M.E."/>
            <person name="James T.Y."/>
            <person name="Grigoriev I.V."/>
        </authorList>
    </citation>
    <scope>NUCLEOTIDE SEQUENCE [LARGE SCALE GENOMIC DNA]</scope>
    <source>
        <strain evidence="8">RSA 1356</strain>
    </source>
</reference>
<evidence type="ECO:0000313" key="8">
    <source>
        <dbReference type="Proteomes" id="UP000271241"/>
    </source>
</evidence>
<comment type="subcellular location">
    <subcellularLocation>
        <location evidence="1">Membrane</location>
        <topology evidence="1">Single-pass membrane protein</topology>
    </subcellularLocation>
</comment>
<dbReference type="SUPFAM" id="SSF51306">
    <property type="entry name" value="LexA/Signal peptidase"/>
    <property type="match status" value="1"/>
</dbReference>
<dbReference type="GO" id="GO:0006627">
    <property type="term" value="P:protein processing involved in protein targeting to mitochondrion"/>
    <property type="evidence" value="ECO:0007669"/>
    <property type="project" value="InterPro"/>
</dbReference>
<evidence type="ECO:0000313" key="7">
    <source>
        <dbReference type="EMBL" id="RKP07301.1"/>
    </source>
</evidence>
<evidence type="ECO:0000256" key="3">
    <source>
        <dbReference type="ARBA" id="ARBA00022692"/>
    </source>
</evidence>
<keyword evidence="3" id="KW-0812">Transmembrane</keyword>
<dbReference type="Gene3D" id="2.10.109.10">
    <property type="entry name" value="Umud Fragment, subunit A"/>
    <property type="match status" value="1"/>
</dbReference>
<dbReference type="InterPro" id="IPR037730">
    <property type="entry name" value="IMP2"/>
</dbReference>
<keyword evidence="4" id="KW-0378">Hydrolase</keyword>
<dbReference type="EMBL" id="KZ992739">
    <property type="protein sequence ID" value="RKP07301.1"/>
    <property type="molecule type" value="Genomic_DNA"/>
</dbReference>